<sequence length="486" mass="55381">MDLAQEVGDIGNLEDEKYEDLHALFERHQITSQELLLWPVKDISKKVGVPISEIESFVCDLRALLAKQAPIKRNLAEMDTQRRFFTSGDEKLDKALNGGVPCGCLVEISGGSATGKSNFLMTLSMTSQLPLEFGGLGPSIFEEHREPVQTMYISTESALSTKRLSQISKHYKDLLEANGIKQTPIHPQLANVLTPSMAISDLERQDRCIYYQLPVMLERNKNIKVVIIDSVTHHIRAEVPISKRVQAVTKLGRFLRKLCCDYGVTVVVANQMTDKPLKDIISDEVFLKMNADYQLGWCYGWDEVGIVYRQLCSRNKQDFDTYDEIDYANYSQTSDGPEASQRGSTPIWDQLKSERKQMFESKYKNKVSKIKTIPALGLDWLNFLDARICLFKDYKPILNEQMIEEFSEDLGIDSSFLRSQDDEENAESSSESKRKTVAEVLMSNDYLANHNFETQRKLHVVFSPLVPTSRQRECVYEIWNGGIRCP</sequence>
<evidence type="ECO:0000313" key="5">
    <source>
        <dbReference type="Proteomes" id="UP000769157"/>
    </source>
</evidence>
<dbReference type="GO" id="GO:0006312">
    <property type="term" value="P:mitotic recombination"/>
    <property type="evidence" value="ECO:0007669"/>
    <property type="project" value="TreeGrafter"/>
</dbReference>
<gene>
    <name evidence="4" type="ORF">OGAPHI_005233</name>
</gene>
<dbReference type="PANTHER" id="PTHR22942">
    <property type="entry name" value="RECA/RAD51/RADA DNA STRAND-PAIRING FAMILY MEMBER"/>
    <property type="match status" value="1"/>
</dbReference>
<dbReference type="PROSITE" id="PS50162">
    <property type="entry name" value="RECA_2"/>
    <property type="match status" value="1"/>
</dbReference>
<evidence type="ECO:0000256" key="2">
    <source>
        <dbReference type="ARBA" id="ARBA00022840"/>
    </source>
</evidence>
<dbReference type="PANTHER" id="PTHR22942:SF66">
    <property type="entry name" value="RE19845P"/>
    <property type="match status" value="1"/>
</dbReference>
<dbReference type="Proteomes" id="UP000769157">
    <property type="component" value="Unassembled WGS sequence"/>
</dbReference>
<dbReference type="GO" id="GO:0061982">
    <property type="term" value="P:meiosis I cell cycle process"/>
    <property type="evidence" value="ECO:0007669"/>
    <property type="project" value="UniProtKB-ARBA"/>
</dbReference>
<evidence type="ECO:0000259" key="3">
    <source>
        <dbReference type="PROSITE" id="PS50162"/>
    </source>
</evidence>
<organism evidence="4 5">
    <name type="scientific">Ogataea philodendri</name>
    <dbReference type="NCBI Taxonomy" id="1378263"/>
    <lineage>
        <taxon>Eukaryota</taxon>
        <taxon>Fungi</taxon>
        <taxon>Dikarya</taxon>
        <taxon>Ascomycota</taxon>
        <taxon>Saccharomycotina</taxon>
        <taxon>Pichiomycetes</taxon>
        <taxon>Pichiales</taxon>
        <taxon>Pichiaceae</taxon>
        <taxon>Ogataea</taxon>
    </lineage>
</organism>
<dbReference type="Pfam" id="PF08423">
    <property type="entry name" value="Rad51"/>
    <property type="match status" value="1"/>
</dbReference>
<dbReference type="InterPro" id="IPR020588">
    <property type="entry name" value="RecA_ATP-bd"/>
</dbReference>
<reference evidence="4" key="1">
    <citation type="journal article" date="2021" name="Open Biol.">
        <title>Shared evolutionary footprints suggest mitochondrial oxidative damage underlies multiple complex I losses in fungi.</title>
        <authorList>
            <person name="Schikora-Tamarit M.A."/>
            <person name="Marcet-Houben M."/>
            <person name="Nosek J."/>
            <person name="Gabaldon T."/>
        </authorList>
    </citation>
    <scope>NUCLEOTIDE SEQUENCE</scope>
    <source>
        <strain evidence="4">CBS6075</strain>
    </source>
</reference>
<dbReference type="GeneID" id="70237197"/>
<dbReference type="GO" id="GO:0003697">
    <property type="term" value="F:single-stranded DNA binding"/>
    <property type="evidence" value="ECO:0007669"/>
    <property type="project" value="TreeGrafter"/>
</dbReference>
<dbReference type="Gene3D" id="3.40.50.300">
    <property type="entry name" value="P-loop containing nucleotide triphosphate hydrolases"/>
    <property type="match status" value="1"/>
</dbReference>
<dbReference type="AlphaFoldDB" id="A0A9P8T3B5"/>
<keyword evidence="2" id="KW-0067">ATP-binding</keyword>
<dbReference type="OrthoDB" id="1861185at2759"/>
<comment type="caution">
    <text evidence="4">The sequence shown here is derived from an EMBL/GenBank/DDBJ whole genome shotgun (WGS) entry which is preliminary data.</text>
</comment>
<evidence type="ECO:0000256" key="1">
    <source>
        <dbReference type="ARBA" id="ARBA00022741"/>
    </source>
</evidence>
<dbReference type="InterPro" id="IPR013632">
    <property type="entry name" value="Rad51_C"/>
</dbReference>
<keyword evidence="1" id="KW-0547">Nucleotide-binding</keyword>
<keyword evidence="5" id="KW-1185">Reference proteome</keyword>
<feature type="domain" description="RecA family profile 1" evidence="3">
    <location>
        <begin position="81"/>
        <end position="272"/>
    </location>
</feature>
<dbReference type="SUPFAM" id="SSF52540">
    <property type="entry name" value="P-loop containing nucleoside triphosphate hydrolases"/>
    <property type="match status" value="1"/>
</dbReference>
<dbReference type="GO" id="GO:0140664">
    <property type="term" value="F:ATP-dependent DNA damage sensor activity"/>
    <property type="evidence" value="ECO:0007669"/>
    <property type="project" value="InterPro"/>
</dbReference>
<dbReference type="GO" id="GO:0000150">
    <property type="term" value="F:DNA strand exchange activity"/>
    <property type="evidence" value="ECO:0007669"/>
    <property type="project" value="TreeGrafter"/>
</dbReference>
<dbReference type="GO" id="GO:0005524">
    <property type="term" value="F:ATP binding"/>
    <property type="evidence" value="ECO:0007669"/>
    <property type="project" value="UniProtKB-KW"/>
</dbReference>
<name>A0A9P8T3B5_9ASCO</name>
<accession>A0A9P8T3B5</accession>
<reference evidence="4" key="2">
    <citation type="submission" date="2021-01" db="EMBL/GenBank/DDBJ databases">
        <authorList>
            <person name="Schikora-Tamarit M.A."/>
        </authorList>
    </citation>
    <scope>NUCLEOTIDE SEQUENCE</scope>
    <source>
        <strain evidence="4">CBS6075</strain>
    </source>
</reference>
<proteinExistence type="predicted"/>
<dbReference type="InterPro" id="IPR027417">
    <property type="entry name" value="P-loop_NTPase"/>
</dbReference>
<evidence type="ECO:0000313" key="4">
    <source>
        <dbReference type="EMBL" id="KAH3663830.1"/>
    </source>
</evidence>
<protein>
    <recommendedName>
        <fullName evidence="3">RecA family profile 1 domain-containing protein</fullName>
    </recommendedName>
</protein>
<dbReference type="RefSeq" id="XP_046060166.1">
    <property type="nucleotide sequence ID" value="XM_046206396.1"/>
</dbReference>
<dbReference type="GO" id="GO:0000730">
    <property type="term" value="P:DNA recombinase assembly"/>
    <property type="evidence" value="ECO:0007669"/>
    <property type="project" value="TreeGrafter"/>
</dbReference>
<dbReference type="GO" id="GO:0003690">
    <property type="term" value="F:double-stranded DNA binding"/>
    <property type="evidence" value="ECO:0007669"/>
    <property type="project" value="TreeGrafter"/>
</dbReference>
<dbReference type="GO" id="GO:0042148">
    <property type="term" value="P:DNA strand invasion"/>
    <property type="evidence" value="ECO:0007669"/>
    <property type="project" value="TreeGrafter"/>
</dbReference>
<dbReference type="EMBL" id="JAEUBE010000366">
    <property type="protein sequence ID" value="KAH3663830.1"/>
    <property type="molecule type" value="Genomic_DNA"/>
</dbReference>